<keyword evidence="3" id="KW-1185">Reference proteome</keyword>
<reference key="1">
    <citation type="submission" date="2008-12" db="EMBL/GenBank/DDBJ databases">
        <title>Complete genome sequence of Rhodobacter capsulatus SB1003.</title>
        <authorList>
            <person name="Strnad H."/>
            <person name="Lapidus A."/>
            <person name="Vlcek C."/>
            <person name="Ulbrich P."/>
            <person name="Paces J."/>
            <person name="Maltsev N."/>
            <person name="Kumar V."/>
            <person name="Kogan Y."/>
            <person name="Milgram A."/>
            <person name="Rebrekov D."/>
            <person name="Mazur M."/>
            <person name="Cox R."/>
            <person name="Kyrpides N."/>
            <person name="Kolar M."/>
            <person name="Sachova J."/>
            <person name="Ridl J."/>
            <person name="Ivanova N."/>
            <person name="Kapatral V."/>
            <person name="Los T."/>
            <person name="Lykidis A."/>
            <person name="Mikhailova N."/>
            <person name="Reznik G."/>
            <person name="Vasieva O."/>
            <person name="Fonstein M."/>
            <person name="Paces V."/>
            <person name="Haselkorn R."/>
        </authorList>
    </citation>
    <scope>NUCLEOTIDE SEQUENCE</scope>
    <source>
        <strain>SB1003</strain>
    </source>
</reference>
<dbReference type="eggNOG" id="ENOG5032U2X">
    <property type="taxonomic scope" value="Bacteria"/>
</dbReference>
<gene>
    <name evidence="2" type="ordered locus">RCAP_rcc01293</name>
</gene>
<dbReference type="InterPro" id="IPR028943">
    <property type="entry name" value="ZorC_EH_Signature_dom"/>
</dbReference>
<dbReference type="AlphaFoldDB" id="D5ASF7"/>
<dbReference type="STRING" id="272942.RCAP_rcc01293"/>
<accession>D5ASF7</accession>
<dbReference type="GeneID" id="31490196"/>
<organism evidence="2 3">
    <name type="scientific">Rhodobacter capsulatus (strain ATCC BAA-309 / NBRC 16581 / SB1003)</name>
    <dbReference type="NCBI Taxonomy" id="272942"/>
    <lineage>
        <taxon>Bacteria</taxon>
        <taxon>Pseudomonadati</taxon>
        <taxon>Pseudomonadota</taxon>
        <taxon>Alphaproteobacteria</taxon>
        <taxon>Rhodobacterales</taxon>
        <taxon>Rhodobacter group</taxon>
        <taxon>Rhodobacter</taxon>
    </lineage>
</organism>
<evidence type="ECO:0000259" key="1">
    <source>
        <dbReference type="Pfam" id="PF15611"/>
    </source>
</evidence>
<proteinExistence type="predicted"/>
<feature type="domain" description="Zorya protein ZorC EH" evidence="1">
    <location>
        <begin position="31"/>
        <end position="441"/>
    </location>
</feature>
<reference evidence="2 3" key="2">
    <citation type="journal article" date="2010" name="J. Bacteriol.">
        <title>Complete genome sequence of the photosynthetic purple nonsulfur bacterium Rhodobacter capsulatus SB 1003.</title>
        <authorList>
            <person name="Strnad H."/>
            <person name="Lapidus A."/>
            <person name="Paces J."/>
            <person name="Ulbrich P."/>
            <person name="Vlcek C."/>
            <person name="Paces V."/>
            <person name="Haselkorn R."/>
        </authorList>
    </citation>
    <scope>NUCLEOTIDE SEQUENCE [LARGE SCALE GENOMIC DNA]</scope>
    <source>
        <strain evidence="3">ATCC BAA-309 / NBRC 16581 / SB1003</strain>
    </source>
</reference>
<name>D5ASF7_RHOCB</name>
<dbReference type="OrthoDB" id="3035290at2"/>
<dbReference type="EMBL" id="CP001312">
    <property type="protein sequence ID" value="ADE85048.1"/>
    <property type="molecule type" value="Genomic_DNA"/>
</dbReference>
<dbReference type="KEGG" id="rcp:RCAP_rcc01293"/>
<dbReference type="Proteomes" id="UP000002361">
    <property type="component" value="Chromosome"/>
</dbReference>
<protein>
    <recommendedName>
        <fullName evidence="1">Zorya protein ZorC EH domain-containing protein</fullName>
    </recommendedName>
</protein>
<dbReference type="RefSeq" id="WP_013067027.1">
    <property type="nucleotide sequence ID" value="NC_014034.1"/>
</dbReference>
<sequence length="444" mass="50872">MTGQNGGISLSEVLASRRSLHLPPAPSFEILDRTIERVIERFGAHAQIAERDPERLISEMLARIRAWDWQKVPMRHVNAVGRLVFAAPWRDRPDCDPIRTFLLDEVAVSTRSGFLNPLVQTYITTFSTQSAACRRLGQALARARERLGAQWRALLTEVPEFFDTDRAPQALARKMMQMEDIWRGLRKLGLRHFNELGLMDAAHLAYLEQIGPKLTDRAEIERLLAWLRPAGQPPRATGAAEAIAALLRPWAGKAVPEDLRALICERLIEIYGDPRPVPNATWLAVGEDNLALFRRWLTKAELTFFIGVVNATQNSDMWPPRRDFWELLYRQGRIAEAWVAFPKPARDYARRNLQLWGQGNDRRFGEQIAGGSRTNTSLLIMRIGDKIVVDGCHSYKTHIFDAKDPQAPKLYQRKYDCEDIRLRSRVSRAHNPIPNWSDWVLRHI</sequence>
<evidence type="ECO:0000313" key="3">
    <source>
        <dbReference type="Proteomes" id="UP000002361"/>
    </source>
</evidence>
<dbReference type="Pfam" id="PF15611">
    <property type="entry name" value="EH_Signature"/>
    <property type="match status" value="1"/>
</dbReference>
<evidence type="ECO:0000313" key="2">
    <source>
        <dbReference type="EMBL" id="ADE85048.1"/>
    </source>
</evidence>
<dbReference type="HOGENOM" id="CLU_625299_0_0_5"/>